<dbReference type="EMBL" id="MCFG01000055">
    <property type="protein sequence ID" value="ORX84268.1"/>
    <property type="molecule type" value="Genomic_DNA"/>
</dbReference>
<dbReference type="Proteomes" id="UP000193944">
    <property type="component" value="Unassembled WGS sequence"/>
</dbReference>
<sequence length="341" mass="39473">MYYNLILVLILFLSYIYYVKSIHLNSIVFEYYDTGLHSQLTNDFNEYSIKNNLNITLELTMFTNANSTVLANGDRVTIQSLLSNRSKKYDIYLYILTHAPEYAEHLMDLKDYISPDVIKMYSSEVFNKTCYINDRLIGFPINFSFSVLYSNEKLLNKYNCTIPETWDDFLDTLKLITKEERNPINNNNISGYTGLFGDDEGGSNTIYEMLYSYRKSEELPYPDLHSPEAKNSLEMLKKIFNEISSNDDFLTNDGVIASKYYSGRDLFLKYWYMADDSKAFKKTPLPGWKKGISASSLGGTNIGISMYSDEEKKKAAIEVVKFMISKEEQKRIVMKQKNLMG</sequence>
<keyword evidence="2" id="KW-1185">Reference proteome</keyword>
<dbReference type="Pfam" id="PF01547">
    <property type="entry name" value="SBP_bac_1"/>
    <property type="match status" value="1"/>
</dbReference>
<organism evidence="1 2">
    <name type="scientific">Anaeromyces robustus</name>
    <dbReference type="NCBI Taxonomy" id="1754192"/>
    <lineage>
        <taxon>Eukaryota</taxon>
        <taxon>Fungi</taxon>
        <taxon>Fungi incertae sedis</taxon>
        <taxon>Chytridiomycota</taxon>
        <taxon>Chytridiomycota incertae sedis</taxon>
        <taxon>Neocallimastigomycetes</taxon>
        <taxon>Neocallimastigales</taxon>
        <taxon>Neocallimastigaceae</taxon>
        <taxon>Anaeromyces</taxon>
    </lineage>
</organism>
<reference evidence="1 2" key="2">
    <citation type="submission" date="2016-08" db="EMBL/GenBank/DDBJ databases">
        <title>Pervasive Adenine N6-methylation of Active Genes in Fungi.</title>
        <authorList>
            <consortium name="DOE Joint Genome Institute"/>
            <person name="Mondo S.J."/>
            <person name="Dannebaum R.O."/>
            <person name="Kuo R.C."/>
            <person name="Labutti K."/>
            <person name="Haridas S."/>
            <person name="Kuo A."/>
            <person name="Salamov A."/>
            <person name="Ahrendt S.R."/>
            <person name="Lipzen A."/>
            <person name="Sullivan W."/>
            <person name="Andreopoulos W.B."/>
            <person name="Clum A."/>
            <person name="Lindquist E."/>
            <person name="Daum C."/>
            <person name="Ramamoorthy G.K."/>
            <person name="Gryganskyi A."/>
            <person name="Culley D."/>
            <person name="Magnuson J.K."/>
            <person name="James T.Y."/>
            <person name="O'Malley M.A."/>
            <person name="Stajich J.E."/>
            <person name="Spatafora J.W."/>
            <person name="Visel A."/>
            <person name="Grigoriev I.V."/>
        </authorList>
    </citation>
    <scope>NUCLEOTIDE SEQUENCE [LARGE SCALE GENOMIC DNA]</scope>
    <source>
        <strain evidence="1 2">S4</strain>
    </source>
</reference>
<dbReference type="SUPFAM" id="SSF53850">
    <property type="entry name" value="Periplasmic binding protein-like II"/>
    <property type="match status" value="1"/>
</dbReference>
<proteinExistence type="predicted"/>
<dbReference type="PANTHER" id="PTHR43649">
    <property type="entry name" value="ARABINOSE-BINDING PROTEIN-RELATED"/>
    <property type="match status" value="1"/>
</dbReference>
<gene>
    <name evidence="1" type="ORF">BCR32DRAFT_266403</name>
</gene>
<comment type="caution">
    <text evidence="1">The sequence shown here is derived from an EMBL/GenBank/DDBJ whole genome shotgun (WGS) entry which is preliminary data.</text>
</comment>
<protein>
    <submittedName>
        <fullName evidence="1">Periplasmic binding protein-like II</fullName>
    </submittedName>
</protein>
<dbReference type="OrthoDB" id="10489476at2759"/>
<dbReference type="Gene3D" id="3.40.190.10">
    <property type="entry name" value="Periplasmic binding protein-like II"/>
    <property type="match status" value="2"/>
</dbReference>
<name>A0A1Y1XET5_9FUNG</name>
<dbReference type="InterPro" id="IPR050490">
    <property type="entry name" value="Bact_solute-bd_prot1"/>
</dbReference>
<dbReference type="PANTHER" id="PTHR43649:SF12">
    <property type="entry name" value="DIACETYLCHITOBIOSE BINDING PROTEIN DASA"/>
    <property type="match status" value="1"/>
</dbReference>
<reference evidence="1 2" key="1">
    <citation type="submission" date="2016-08" db="EMBL/GenBank/DDBJ databases">
        <title>A Parts List for Fungal Cellulosomes Revealed by Comparative Genomics.</title>
        <authorList>
            <consortium name="DOE Joint Genome Institute"/>
            <person name="Haitjema C.H."/>
            <person name="Gilmore S.P."/>
            <person name="Henske J.K."/>
            <person name="Solomon K.V."/>
            <person name="De Groot R."/>
            <person name="Kuo A."/>
            <person name="Mondo S.J."/>
            <person name="Salamov A.A."/>
            <person name="Labutti K."/>
            <person name="Zhao Z."/>
            <person name="Chiniquy J."/>
            <person name="Barry K."/>
            <person name="Brewer H.M."/>
            <person name="Purvine S.O."/>
            <person name="Wright A.T."/>
            <person name="Boxma B."/>
            <person name="Van Alen T."/>
            <person name="Hackstein J.H."/>
            <person name="Baker S.E."/>
            <person name="Grigoriev I.V."/>
            <person name="O'Malley M.A."/>
        </authorList>
    </citation>
    <scope>NUCLEOTIDE SEQUENCE [LARGE SCALE GENOMIC DNA]</scope>
    <source>
        <strain evidence="1 2">S4</strain>
    </source>
</reference>
<dbReference type="InterPro" id="IPR006059">
    <property type="entry name" value="SBP"/>
</dbReference>
<feature type="non-terminal residue" evidence="1">
    <location>
        <position position="341"/>
    </location>
</feature>
<evidence type="ECO:0000313" key="1">
    <source>
        <dbReference type="EMBL" id="ORX84268.1"/>
    </source>
</evidence>
<accession>A0A1Y1XET5</accession>
<evidence type="ECO:0000313" key="2">
    <source>
        <dbReference type="Proteomes" id="UP000193944"/>
    </source>
</evidence>
<dbReference type="AlphaFoldDB" id="A0A1Y1XET5"/>